<sequence length="365" mass="38752">MRFDEEQSMLLDYARSFCADRGGLNAAREHLETPLEYSPGVWDEMVAMGWTGIGLPEELGGSGLSIGAAVPVAESLGKALMGTPLLSTLLAAQLLLRADSKAAAEVLEGIAGGDAACVAELESEDWSALPRTTVIDDAGMLQGQKRLVMDATSARWIVVTAVAGADTALAVLDATTLDDDAINPRVLIDNTHRAADITFNGVTPLAVISGASVLAALRDYRLLGALLVAAESTGAAAACLDVTVDYLKTRKQFGKLIGSYQALKHPSVDMLTMMDSARSFVYHASSLLGSEPLDKDQEVACRMAKAQATDALKFAGDRAVQFHGGMGFTWDCDAQLFIRRAQGAQQQFGDAQHHRQRLAALLLDD</sequence>
<dbReference type="STRING" id="314285.KT71_00825"/>
<dbReference type="PANTHER" id="PTHR43884">
    <property type="entry name" value="ACYL-COA DEHYDROGENASE"/>
    <property type="match status" value="1"/>
</dbReference>
<accession>A4A629</accession>
<dbReference type="Proteomes" id="UP000019205">
    <property type="component" value="Chromosome"/>
</dbReference>
<feature type="domain" description="Acyl-CoA dehydrogenase/oxidase N-terminal" evidence="7">
    <location>
        <begin position="5"/>
        <end position="113"/>
    </location>
</feature>
<dbReference type="InterPro" id="IPR009100">
    <property type="entry name" value="AcylCoA_DH/oxidase_NM_dom_sf"/>
</dbReference>
<name>A4A629_9GAMM</name>
<comment type="cofactor">
    <cofactor evidence="1">
        <name>FAD</name>
        <dbReference type="ChEBI" id="CHEBI:57692"/>
    </cofactor>
</comment>
<dbReference type="PANTHER" id="PTHR43884:SF20">
    <property type="entry name" value="ACYL-COA DEHYDROGENASE FADE28"/>
    <property type="match status" value="1"/>
</dbReference>
<dbReference type="SUPFAM" id="SSF47203">
    <property type="entry name" value="Acyl-CoA dehydrogenase C-terminal domain-like"/>
    <property type="match status" value="1"/>
</dbReference>
<dbReference type="AlphaFoldDB" id="A4A629"/>
<reference evidence="8 9" key="2">
    <citation type="journal article" date="2009" name="PLoS ONE">
        <title>The photosynthetic apparatus and its regulation in the aerobic gammaproteobacterium Congregibacter litoralis gen. nov., sp. nov.</title>
        <authorList>
            <person name="Spring S."/>
            <person name="Lunsdorf H."/>
            <person name="Fuchs B.M."/>
            <person name="Tindall B.J."/>
        </authorList>
    </citation>
    <scope>NUCLEOTIDE SEQUENCE [LARGE SCALE GENOMIC DNA]</scope>
    <source>
        <strain evidence="8">KT71</strain>
    </source>
</reference>
<dbReference type="Pfam" id="PF02771">
    <property type="entry name" value="Acyl-CoA_dh_N"/>
    <property type="match status" value="1"/>
</dbReference>
<gene>
    <name evidence="8" type="ORF">KT71_00825</name>
</gene>
<dbReference type="Gene3D" id="1.20.140.10">
    <property type="entry name" value="Butyryl-CoA Dehydrogenase, subunit A, domain 3"/>
    <property type="match status" value="1"/>
</dbReference>
<evidence type="ECO:0000256" key="3">
    <source>
        <dbReference type="ARBA" id="ARBA00022630"/>
    </source>
</evidence>
<dbReference type="InterPro" id="IPR036250">
    <property type="entry name" value="AcylCo_DH-like_C"/>
</dbReference>
<dbReference type="eggNOG" id="COG1960">
    <property type="taxonomic scope" value="Bacteria"/>
</dbReference>
<organism evidence="8 9">
    <name type="scientific">Congregibacter litoralis KT71</name>
    <dbReference type="NCBI Taxonomy" id="314285"/>
    <lineage>
        <taxon>Bacteria</taxon>
        <taxon>Pseudomonadati</taxon>
        <taxon>Pseudomonadota</taxon>
        <taxon>Gammaproteobacteria</taxon>
        <taxon>Cellvibrionales</taxon>
        <taxon>Halieaceae</taxon>
        <taxon>Congregibacter</taxon>
    </lineage>
</organism>
<dbReference type="EMBL" id="AAOA02000002">
    <property type="protein sequence ID" value="EAQ98476.1"/>
    <property type="molecule type" value="Genomic_DNA"/>
</dbReference>
<evidence type="ECO:0000256" key="5">
    <source>
        <dbReference type="ARBA" id="ARBA00023002"/>
    </source>
</evidence>
<comment type="caution">
    <text evidence="8">The sequence shown here is derived from an EMBL/GenBank/DDBJ whole genome shotgun (WGS) entry which is preliminary data.</text>
</comment>
<dbReference type="HOGENOM" id="CLU_018204_5_2_6"/>
<evidence type="ECO:0000259" key="6">
    <source>
        <dbReference type="Pfam" id="PF00441"/>
    </source>
</evidence>
<reference evidence="8 9" key="1">
    <citation type="journal article" date="2007" name="Proc. Natl. Acad. Sci. U.S.A.">
        <title>Characterization of a marine gammaproteobacterium capable of aerobic anoxygenic photosynthesis.</title>
        <authorList>
            <person name="Fuchs B.M."/>
            <person name="Spring S."/>
            <person name="Teeling H."/>
            <person name="Quast C."/>
            <person name="Wulf J."/>
            <person name="Schattenhofer M."/>
            <person name="Yan S."/>
            <person name="Ferriera S."/>
            <person name="Johnson J."/>
            <person name="Glockner F.O."/>
            <person name="Amann R."/>
        </authorList>
    </citation>
    <scope>NUCLEOTIDE SEQUENCE [LARGE SCALE GENOMIC DNA]</scope>
    <source>
        <strain evidence="8">KT71</strain>
    </source>
</reference>
<evidence type="ECO:0000256" key="1">
    <source>
        <dbReference type="ARBA" id="ARBA00001974"/>
    </source>
</evidence>
<evidence type="ECO:0000256" key="4">
    <source>
        <dbReference type="ARBA" id="ARBA00022827"/>
    </source>
</evidence>
<proteinExistence type="inferred from homology"/>
<dbReference type="GO" id="GO:0050660">
    <property type="term" value="F:flavin adenine dinucleotide binding"/>
    <property type="evidence" value="ECO:0007669"/>
    <property type="project" value="InterPro"/>
</dbReference>
<dbReference type="GO" id="GO:0003995">
    <property type="term" value="F:acyl-CoA dehydrogenase activity"/>
    <property type="evidence" value="ECO:0007669"/>
    <property type="project" value="TreeGrafter"/>
</dbReference>
<keyword evidence="3" id="KW-0285">Flavoprotein</keyword>
<protein>
    <submittedName>
        <fullName evidence="8">Acyl-CoA dehydrogenase</fullName>
    </submittedName>
</protein>
<dbReference type="InterPro" id="IPR037069">
    <property type="entry name" value="AcylCoA_DH/ox_N_sf"/>
</dbReference>
<evidence type="ECO:0000313" key="8">
    <source>
        <dbReference type="EMBL" id="EAQ98476.1"/>
    </source>
</evidence>
<keyword evidence="5" id="KW-0560">Oxidoreductase</keyword>
<dbReference type="InterPro" id="IPR013786">
    <property type="entry name" value="AcylCoA_DH/ox_N"/>
</dbReference>
<evidence type="ECO:0000259" key="7">
    <source>
        <dbReference type="Pfam" id="PF02771"/>
    </source>
</evidence>
<dbReference type="Gene3D" id="1.10.540.10">
    <property type="entry name" value="Acyl-CoA dehydrogenase/oxidase, N-terminal domain"/>
    <property type="match status" value="1"/>
</dbReference>
<comment type="similarity">
    <text evidence="2">Belongs to the acyl-CoA dehydrogenase family.</text>
</comment>
<dbReference type="Pfam" id="PF00441">
    <property type="entry name" value="Acyl-CoA_dh_1"/>
    <property type="match status" value="1"/>
</dbReference>
<evidence type="ECO:0000313" key="9">
    <source>
        <dbReference type="Proteomes" id="UP000019205"/>
    </source>
</evidence>
<dbReference type="InterPro" id="IPR009075">
    <property type="entry name" value="AcylCo_DH/oxidase_C"/>
</dbReference>
<dbReference type="SUPFAM" id="SSF56645">
    <property type="entry name" value="Acyl-CoA dehydrogenase NM domain-like"/>
    <property type="match status" value="1"/>
</dbReference>
<feature type="domain" description="Acyl-CoA dehydrogenase/oxidase C-terminal" evidence="6">
    <location>
        <begin position="225"/>
        <end position="360"/>
    </location>
</feature>
<evidence type="ECO:0000256" key="2">
    <source>
        <dbReference type="ARBA" id="ARBA00009347"/>
    </source>
</evidence>
<keyword evidence="4" id="KW-0274">FAD</keyword>
<keyword evidence="9" id="KW-1185">Reference proteome</keyword>